<dbReference type="EMBL" id="JBHTLM010000033">
    <property type="protein sequence ID" value="MFD1179502.1"/>
    <property type="molecule type" value="Genomic_DNA"/>
</dbReference>
<reference evidence="2" key="1">
    <citation type="journal article" date="2019" name="Int. J. Syst. Evol. Microbiol.">
        <title>The Global Catalogue of Microorganisms (GCM) 10K type strain sequencing project: providing services to taxonomists for standard genome sequencing and annotation.</title>
        <authorList>
            <consortium name="The Broad Institute Genomics Platform"/>
            <consortium name="The Broad Institute Genome Sequencing Center for Infectious Disease"/>
            <person name="Wu L."/>
            <person name="Ma J."/>
        </authorList>
    </citation>
    <scope>NUCLEOTIDE SEQUENCE [LARGE SCALE GENOMIC DNA]</scope>
    <source>
        <strain evidence="2">CCUG 59189</strain>
    </source>
</reference>
<evidence type="ECO:0000313" key="2">
    <source>
        <dbReference type="Proteomes" id="UP001597262"/>
    </source>
</evidence>
<protein>
    <submittedName>
        <fullName evidence="1">Uncharacterized protein</fullName>
    </submittedName>
</protein>
<name>A0ABW3S5P9_9BACL</name>
<evidence type="ECO:0000313" key="1">
    <source>
        <dbReference type="EMBL" id="MFD1179502.1"/>
    </source>
</evidence>
<dbReference type="Proteomes" id="UP001597262">
    <property type="component" value="Unassembled WGS sequence"/>
</dbReference>
<proteinExistence type="predicted"/>
<sequence>MKVGTKEHYDILNMFEREFYHMRLDREPRELWASGQVYQNGETNNAYRAYVAGYALGRVSYMHG</sequence>
<dbReference type="RefSeq" id="WP_379321927.1">
    <property type="nucleotide sequence ID" value="NZ_JBHTLM010000033.1"/>
</dbReference>
<accession>A0ABW3S5P9</accession>
<keyword evidence="2" id="KW-1185">Reference proteome</keyword>
<gene>
    <name evidence="1" type="ORF">ACFQ3W_24840</name>
</gene>
<organism evidence="1 2">
    <name type="scientific">Paenibacillus puldeungensis</name>
    <dbReference type="NCBI Taxonomy" id="696536"/>
    <lineage>
        <taxon>Bacteria</taxon>
        <taxon>Bacillati</taxon>
        <taxon>Bacillota</taxon>
        <taxon>Bacilli</taxon>
        <taxon>Bacillales</taxon>
        <taxon>Paenibacillaceae</taxon>
        <taxon>Paenibacillus</taxon>
    </lineage>
</organism>
<comment type="caution">
    <text evidence="1">The sequence shown here is derived from an EMBL/GenBank/DDBJ whole genome shotgun (WGS) entry which is preliminary data.</text>
</comment>